<name>A0A0B0IJ67_9BACI</name>
<reference evidence="9 10" key="1">
    <citation type="submission" date="2014-09" db="EMBL/GenBank/DDBJ databases">
        <title>Genome sequencing and annotation of Bacillus Okhensis strain Kh10-101T.</title>
        <authorList>
            <person name="Prakash J.S."/>
        </authorList>
    </citation>
    <scope>NUCLEOTIDE SEQUENCE [LARGE SCALE GENOMIC DNA]</scope>
    <source>
        <strain evidence="10">Kh10-101T</strain>
    </source>
</reference>
<dbReference type="EMBL" id="JRJU01000003">
    <property type="protein sequence ID" value="KHF41330.1"/>
    <property type="molecule type" value="Genomic_DNA"/>
</dbReference>
<feature type="transmembrane region" description="Helical" evidence="7">
    <location>
        <begin position="258"/>
        <end position="278"/>
    </location>
</feature>
<feature type="transmembrane region" description="Helical" evidence="7">
    <location>
        <begin position="183"/>
        <end position="206"/>
    </location>
</feature>
<gene>
    <name evidence="9" type="ORF">LQ50_03590</name>
</gene>
<protein>
    <submittedName>
        <fullName evidence="9">ABC transporter permease</fullName>
    </submittedName>
</protein>
<dbReference type="STRING" id="333138.LQ50_03590"/>
<evidence type="ECO:0000256" key="1">
    <source>
        <dbReference type="ARBA" id="ARBA00004651"/>
    </source>
</evidence>
<comment type="caution">
    <text evidence="9">The sequence shown here is derived from an EMBL/GenBank/DDBJ whole genome shotgun (WGS) entry which is preliminary data.</text>
</comment>
<evidence type="ECO:0000256" key="7">
    <source>
        <dbReference type="RuleBase" id="RU363032"/>
    </source>
</evidence>
<keyword evidence="3" id="KW-1003">Cell membrane</keyword>
<evidence type="ECO:0000313" key="10">
    <source>
        <dbReference type="Proteomes" id="UP000030832"/>
    </source>
</evidence>
<dbReference type="AlphaFoldDB" id="A0A0B0IJ67"/>
<dbReference type="RefSeq" id="WP_034626208.1">
    <property type="nucleotide sequence ID" value="NZ_JRJU01000003.1"/>
</dbReference>
<keyword evidence="6 7" id="KW-0472">Membrane</keyword>
<comment type="similarity">
    <text evidence="7">Belongs to the binding-protein-dependent transport system permease family.</text>
</comment>
<keyword evidence="4 7" id="KW-0812">Transmembrane</keyword>
<organism evidence="9 10">
    <name type="scientific">Halalkalibacter okhensis</name>
    <dbReference type="NCBI Taxonomy" id="333138"/>
    <lineage>
        <taxon>Bacteria</taxon>
        <taxon>Bacillati</taxon>
        <taxon>Bacillota</taxon>
        <taxon>Bacilli</taxon>
        <taxon>Bacillales</taxon>
        <taxon>Bacillaceae</taxon>
        <taxon>Halalkalibacter</taxon>
    </lineage>
</organism>
<keyword evidence="2 7" id="KW-0813">Transport</keyword>
<dbReference type="GO" id="GO:0055085">
    <property type="term" value="P:transmembrane transport"/>
    <property type="evidence" value="ECO:0007669"/>
    <property type="project" value="InterPro"/>
</dbReference>
<evidence type="ECO:0000259" key="8">
    <source>
        <dbReference type="PROSITE" id="PS50928"/>
    </source>
</evidence>
<evidence type="ECO:0000256" key="3">
    <source>
        <dbReference type="ARBA" id="ARBA00022475"/>
    </source>
</evidence>
<dbReference type="Proteomes" id="UP000030832">
    <property type="component" value="Unassembled WGS sequence"/>
</dbReference>
<feature type="domain" description="ABC transmembrane type-1" evidence="8">
    <location>
        <begin position="75"/>
        <end position="278"/>
    </location>
</feature>
<feature type="transmembrane region" description="Helical" evidence="7">
    <location>
        <begin position="142"/>
        <end position="162"/>
    </location>
</feature>
<dbReference type="InterPro" id="IPR000515">
    <property type="entry name" value="MetI-like"/>
</dbReference>
<feature type="transmembrane region" description="Helical" evidence="7">
    <location>
        <begin position="110"/>
        <end position="130"/>
    </location>
</feature>
<dbReference type="eggNOG" id="COG0395">
    <property type="taxonomic scope" value="Bacteria"/>
</dbReference>
<keyword evidence="10" id="KW-1185">Reference proteome</keyword>
<dbReference type="PANTHER" id="PTHR43744">
    <property type="entry name" value="ABC TRANSPORTER PERMEASE PROTEIN MG189-RELATED-RELATED"/>
    <property type="match status" value="1"/>
</dbReference>
<keyword evidence="5 7" id="KW-1133">Transmembrane helix</keyword>
<dbReference type="OrthoDB" id="9810086at2"/>
<accession>A0A0B0IJ67</accession>
<dbReference type="PANTHER" id="PTHR43744:SF9">
    <property type="entry name" value="POLYGALACTURONAN_RHAMNOGALACTURONAN TRANSPORT SYSTEM PERMEASE PROTEIN YTCP"/>
    <property type="match status" value="1"/>
</dbReference>
<feature type="transmembrane region" description="Helical" evidence="7">
    <location>
        <begin position="12"/>
        <end position="36"/>
    </location>
</feature>
<dbReference type="CDD" id="cd06261">
    <property type="entry name" value="TM_PBP2"/>
    <property type="match status" value="1"/>
</dbReference>
<dbReference type="Gene3D" id="1.10.3720.10">
    <property type="entry name" value="MetI-like"/>
    <property type="match status" value="1"/>
</dbReference>
<dbReference type="SUPFAM" id="SSF161098">
    <property type="entry name" value="MetI-like"/>
    <property type="match status" value="1"/>
</dbReference>
<evidence type="ECO:0000256" key="2">
    <source>
        <dbReference type="ARBA" id="ARBA00022448"/>
    </source>
</evidence>
<proteinExistence type="inferred from homology"/>
<evidence type="ECO:0000256" key="5">
    <source>
        <dbReference type="ARBA" id="ARBA00022989"/>
    </source>
</evidence>
<dbReference type="GO" id="GO:0005886">
    <property type="term" value="C:plasma membrane"/>
    <property type="evidence" value="ECO:0007669"/>
    <property type="project" value="UniProtKB-SubCell"/>
</dbReference>
<dbReference type="Pfam" id="PF00528">
    <property type="entry name" value="BPD_transp_1"/>
    <property type="match status" value="1"/>
</dbReference>
<evidence type="ECO:0000313" key="9">
    <source>
        <dbReference type="EMBL" id="KHF41330.1"/>
    </source>
</evidence>
<dbReference type="InterPro" id="IPR035906">
    <property type="entry name" value="MetI-like_sf"/>
</dbReference>
<sequence>MAIKDSRSRKIFLFSNLTFLIIFSLIMILPIIHVLAQSFSSSGAIDRGEVVLLPVDFTLNNYQYVFQDISIWRSFGVTIFITVFGTLFNLIATASFAYPLSRKEFVGRRILLFMVLFTMIFSAPLIPTYLLVQKLGLLDSLWALILPTSISAFNFFVMRSFFMQIPQELIDSSRIDGCSELRILWQMVLPLSKPALATLGIFYAVFHWNTYFHALMFIENRKLYPLQVKLREMIVDDTIVADPTSDIFTTMLSSSPEGIKMATIIVATVPILFIYPFLQRYFIKGFMLGSLKD</sequence>
<evidence type="ECO:0000256" key="6">
    <source>
        <dbReference type="ARBA" id="ARBA00023136"/>
    </source>
</evidence>
<dbReference type="PROSITE" id="PS50928">
    <property type="entry name" value="ABC_TM1"/>
    <property type="match status" value="1"/>
</dbReference>
<feature type="transmembrane region" description="Helical" evidence="7">
    <location>
        <begin position="75"/>
        <end position="98"/>
    </location>
</feature>
<comment type="subcellular location">
    <subcellularLocation>
        <location evidence="1 7">Cell membrane</location>
        <topology evidence="1 7">Multi-pass membrane protein</topology>
    </subcellularLocation>
</comment>
<evidence type="ECO:0000256" key="4">
    <source>
        <dbReference type="ARBA" id="ARBA00022692"/>
    </source>
</evidence>